<dbReference type="EMBL" id="VUJU01003914">
    <property type="protein sequence ID" value="KAF0756194.1"/>
    <property type="molecule type" value="Genomic_DNA"/>
</dbReference>
<name>A0A6G0YI75_APHCR</name>
<gene>
    <name evidence="1" type="ORF">FWK35_00032963</name>
</gene>
<organism evidence="1 2">
    <name type="scientific">Aphis craccivora</name>
    <name type="common">Cowpea aphid</name>
    <dbReference type="NCBI Taxonomy" id="307492"/>
    <lineage>
        <taxon>Eukaryota</taxon>
        <taxon>Metazoa</taxon>
        <taxon>Ecdysozoa</taxon>
        <taxon>Arthropoda</taxon>
        <taxon>Hexapoda</taxon>
        <taxon>Insecta</taxon>
        <taxon>Pterygota</taxon>
        <taxon>Neoptera</taxon>
        <taxon>Paraneoptera</taxon>
        <taxon>Hemiptera</taxon>
        <taxon>Sternorrhyncha</taxon>
        <taxon>Aphidomorpha</taxon>
        <taxon>Aphidoidea</taxon>
        <taxon>Aphididae</taxon>
        <taxon>Aphidini</taxon>
        <taxon>Aphis</taxon>
        <taxon>Aphis</taxon>
    </lineage>
</organism>
<accession>A0A6G0YI75</accession>
<proteinExistence type="predicted"/>
<dbReference type="AlphaFoldDB" id="A0A6G0YI75"/>
<keyword evidence="2" id="KW-1185">Reference proteome</keyword>
<protein>
    <submittedName>
        <fullName evidence="1">Uncharacterized protein</fullName>
    </submittedName>
</protein>
<comment type="caution">
    <text evidence="1">The sequence shown here is derived from an EMBL/GenBank/DDBJ whole genome shotgun (WGS) entry which is preliminary data.</text>
</comment>
<evidence type="ECO:0000313" key="1">
    <source>
        <dbReference type="EMBL" id="KAF0756194.1"/>
    </source>
</evidence>
<sequence>MGRARKNKTHRNAAAQTLAGHLSLARSLSVLPVIGAQHKHTHTHTHARAYVFVCVCVCARAVFGRHCSRAPGYTSRPLIYYTTYLSRAHLLSALARTHSHTPRPPSLCVQKTTQAATAAAECVPHECGHANLPRTRTHTQR</sequence>
<evidence type="ECO:0000313" key="2">
    <source>
        <dbReference type="Proteomes" id="UP000478052"/>
    </source>
</evidence>
<reference evidence="1 2" key="1">
    <citation type="submission" date="2019-08" db="EMBL/GenBank/DDBJ databases">
        <title>Whole genome of Aphis craccivora.</title>
        <authorList>
            <person name="Voronova N.V."/>
            <person name="Shulinski R.S."/>
            <person name="Bandarenka Y.V."/>
            <person name="Zhorov D.G."/>
            <person name="Warner D."/>
        </authorList>
    </citation>
    <scope>NUCLEOTIDE SEQUENCE [LARGE SCALE GENOMIC DNA]</scope>
    <source>
        <strain evidence="1">180601</strain>
        <tissue evidence="1">Whole Body</tissue>
    </source>
</reference>
<dbReference type="Proteomes" id="UP000478052">
    <property type="component" value="Unassembled WGS sequence"/>
</dbReference>